<dbReference type="EMBL" id="VUJX02000013">
    <property type="protein sequence ID" value="KAL0929970.1"/>
    <property type="molecule type" value="Genomic_DNA"/>
</dbReference>
<evidence type="ECO:0000313" key="1">
    <source>
        <dbReference type="EMBL" id="KAL0929970.1"/>
    </source>
</evidence>
<name>A0ACC3YDR7_COLTU</name>
<accession>A0ACC3YDR7</accession>
<protein>
    <submittedName>
        <fullName evidence="1">Uncharacterized protein</fullName>
    </submittedName>
</protein>
<dbReference type="Proteomes" id="UP000805649">
    <property type="component" value="Unassembled WGS sequence"/>
</dbReference>
<reference evidence="1 2" key="1">
    <citation type="journal article" date="2020" name="Phytopathology">
        <title>Genome Sequence Resources of Colletotrichum truncatum, C. plurivorum, C. musicola, and C. sojae: Four Species Pathogenic to Soybean (Glycine max).</title>
        <authorList>
            <person name="Rogerio F."/>
            <person name="Boufleur T.R."/>
            <person name="Ciampi-Guillardi M."/>
            <person name="Sukno S.A."/>
            <person name="Thon M.R."/>
            <person name="Massola Junior N.S."/>
            <person name="Baroncelli R."/>
        </authorList>
    </citation>
    <scope>NUCLEOTIDE SEQUENCE [LARGE SCALE GENOMIC DNA]</scope>
    <source>
        <strain evidence="1 2">CMES1059</strain>
    </source>
</reference>
<organism evidence="1 2">
    <name type="scientific">Colletotrichum truncatum</name>
    <name type="common">Anthracnose fungus</name>
    <name type="synonym">Colletotrichum capsici</name>
    <dbReference type="NCBI Taxonomy" id="5467"/>
    <lineage>
        <taxon>Eukaryota</taxon>
        <taxon>Fungi</taxon>
        <taxon>Dikarya</taxon>
        <taxon>Ascomycota</taxon>
        <taxon>Pezizomycotina</taxon>
        <taxon>Sordariomycetes</taxon>
        <taxon>Hypocreomycetidae</taxon>
        <taxon>Glomerellales</taxon>
        <taxon>Glomerellaceae</taxon>
        <taxon>Colletotrichum</taxon>
        <taxon>Colletotrichum truncatum species complex</taxon>
    </lineage>
</organism>
<comment type="caution">
    <text evidence="1">The sequence shown here is derived from an EMBL/GenBank/DDBJ whole genome shotgun (WGS) entry which is preliminary data.</text>
</comment>
<proteinExistence type="predicted"/>
<sequence length="437" mass="47896">MEGDFSDTGEGMGDIELLCEHLLRRFRNVVAVWIEMRTSPEVDTIPGNLAYAARLLNMTSVDNFRDVIRAALFDADRDPFVAACRLCDPAAAPVRFTYDPAMPVSPPVRSWHFACLPDFIHTVAGNNTTAAFLLEWATTRSAQRFETLHDAPLDVDDNPLFPDNQHPFSEAEEVVSAKLPAEAAVFALTRHLAEVAVSIATLASLLVERGIITPVADTTSSDPYKPGQSGEPPSSENPRPVQRPWFSSWLGYKPPEQAKTTSAISDNVNALSAIRNGTVIPVIRLIGQAAAGFGSVCVLSADVLRDLDNLDRAGPAGWETTEASVRAPASPVIDFEAATMVELKHVVHTIDPKLEAESLSRPSELIRGLIKAWPAPRVAMQMKPPNPEGSTRAPRKADPLRPWNDREAEFLDRLRRGGMLTQPRGLFDMFQGFREAM</sequence>
<gene>
    <name evidence="1" type="ORF">CTRU02_215179</name>
</gene>
<evidence type="ECO:0000313" key="2">
    <source>
        <dbReference type="Proteomes" id="UP000805649"/>
    </source>
</evidence>
<keyword evidence="2" id="KW-1185">Reference proteome</keyword>